<dbReference type="AlphaFoldDB" id="C5F1A6"/>
<proteinExistence type="predicted"/>
<keyword evidence="1" id="KW-1133">Transmembrane helix</keyword>
<evidence type="ECO:0000256" key="1">
    <source>
        <dbReference type="SAM" id="Phobius"/>
    </source>
</evidence>
<dbReference type="Proteomes" id="UP000003953">
    <property type="component" value="Unassembled WGS sequence"/>
</dbReference>
<dbReference type="HOGENOM" id="CLU_3062252_0_0_7"/>
<gene>
    <name evidence="2" type="ORF">HPMG_01518</name>
</gene>
<name>C5F1A6_9HELI</name>
<evidence type="ECO:0000313" key="2">
    <source>
        <dbReference type="EMBL" id="EEQ64061.1"/>
    </source>
</evidence>
<reference evidence="3" key="1">
    <citation type="journal article" date="2014" name="Genome Announc.">
        <title>Draft genome sequences of six enterohepatic helicobacter species isolated from humans and one from rhesus macaques.</title>
        <authorList>
            <person name="Shen Z."/>
            <person name="Sheh A."/>
            <person name="Young S.K."/>
            <person name="Abouelliel A."/>
            <person name="Ward D.V."/>
            <person name="Earl A.M."/>
            <person name="Fox J.G."/>
        </authorList>
    </citation>
    <scope>NUCLEOTIDE SEQUENCE [LARGE SCALE GENOMIC DNA]</scope>
    <source>
        <strain evidence="3">MIT 98-5489</strain>
    </source>
</reference>
<feature type="transmembrane region" description="Helical" evidence="1">
    <location>
        <begin position="12"/>
        <end position="30"/>
    </location>
</feature>
<organism evidence="2 3">
    <name type="scientific">Helicobacter pullorum MIT 98-5489</name>
    <dbReference type="NCBI Taxonomy" id="537972"/>
    <lineage>
        <taxon>Bacteria</taxon>
        <taxon>Pseudomonadati</taxon>
        <taxon>Campylobacterota</taxon>
        <taxon>Epsilonproteobacteria</taxon>
        <taxon>Campylobacterales</taxon>
        <taxon>Helicobacteraceae</taxon>
        <taxon>Helicobacter</taxon>
    </lineage>
</organism>
<sequence>MPLHFLHKRAFFKAFYYFFFGIFISVFLQTKQPTQTFCLNNIRYNCAIKIAKG</sequence>
<protein>
    <submittedName>
        <fullName evidence="2">Uncharacterized protein</fullName>
    </submittedName>
</protein>
<keyword evidence="1" id="KW-0812">Transmembrane</keyword>
<dbReference type="EMBL" id="DS990445">
    <property type="protein sequence ID" value="EEQ64061.1"/>
    <property type="molecule type" value="Genomic_DNA"/>
</dbReference>
<evidence type="ECO:0000313" key="3">
    <source>
        <dbReference type="Proteomes" id="UP000003953"/>
    </source>
</evidence>
<keyword evidence="3" id="KW-1185">Reference proteome</keyword>
<keyword evidence="1" id="KW-0472">Membrane</keyword>
<accession>C5F1A6</accession>